<dbReference type="HOGENOM" id="CLU_228925_0_0_0"/>
<dbReference type="InterPro" id="IPR000421">
    <property type="entry name" value="FA58C"/>
</dbReference>
<gene>
    <name evidence="8" type="ordered locus">AciPR4_1526</name>
</gene>
<keyword evidence="9" id="KW-1185">Reference proteome</keyword>
<dbReference type="InterPro" id="IPR003599">
    <property type="entry name" value="Ig_sub"/>
</dbReference>
<feature type="domain" description="F5/8 type C" evidence="5">
    <location>
        <begin position="1763"/>
        <end position="1898"/>
    </location>
</feature>
<dbReference type="Gene3D" id="2.60.120.260">
    <property type="entry name" value="Galactose-binding domain-like"/>
    <property type="match status" value="5"/>
</dbReference>
<accession>E8V1R7</accession>
<dbReference type="Gene3D" id="3.30.920.50">
    <property type="entry name" value="Beta-1,3-glucanase, C-terminal domain"/>
    <property type="match status" value="1"/>
</dbReference>
<dbReference type="SUPFAM" id="SSF48726">
    <property type="entry name" value="Immunoglobulin"/>
    <property type="match status" value="8"/>
</dbReference>
<evidence type="ECO:0000313" key="8">
    <source>
        <dbReference type="EMBL" id="ADV82348.1"/>
    </source>
</evidence>
<dbReference type="SMART" id="SM00409">
    <property type="entry name" value="IG"/>
    <property type="match status" value="8"/>
</dbReference>
<dbReference type="InterPro" id="IPR040605">
    <property type="entry name" value="Glyco_hydro2_dom5"/>
</dbReference>
<dbReference type="InterPro" id="IPR051913">
    <property type="entry name" value="GH2_Domain-Containing"/>
</dbReference>
<evidence type="ECO:0000259" key="6">
    <source>
        <dbReference type="PROSITE" id="PS50835"/>
    </source>
</evidence>
<dbReference type="Pfam" id="PF00703">
    <property type="entry name" value="Glyco_hydro_2"/>
    <property type="match status" value="1"/>
</dbReference>
<feature type="domain" description="F5/8 type C" evidence="5">
    <location>
        <begin position="1144"/>
        <end position="1290"/>
    </location>
</feature>
<dbReference type="GO" id="GO:0005975">
    <property type="term" value="P:carbohydrate metabolic process"/>
    <property type="evidence" value="ECO:0007669"/>
    <property type="project" value="InterPro"/>
</dbReference>
<feature type="domain" description="Ig-like" evidence="6">
    <location>
        <begin position="1901"/>
        <end position="1982"/>
    </location>
</feature>
<dbReference type="InterPro" id="IPR007110">
    <property type="entry name" value="Ig-like_dom"/>
</dbReference>
<dbReference type="InterPro" id="IPR013783">
    <property type="entry name" value="Ig-like_fold"/>
</dbReference>
<dbReference type="SUPFAM" id="SSF49785">
    <property type="entry name" value="Galactose-binding domain-like"/>
    <property type="match status" value="5"/>
</dbReference>
<feature type="domain" description="Ig-like" evidence="6">
    <location>
        <begin position="1069"/>
        <end position="1150"/>
    </location>
</feature>
<sequence length="2699" mass="285487">MKQCDRDFRIFFCLLALIFLLPLQALIAQGTVLAPSERVVINMGHQPWKFESGQDPAGAQNNSFNDASWQSVGLPTSADELFTFTNETSGGGAGDSNGNPAWYRQHFTVGTQYSNRKVQVVFGGVNTGAQVYINGNLIPGTQAFAPQATHVEGFLPFICDLTPYINFGGDNVIAVRAARNANWFPDIGFAGGFRFDMGDLGIFRNVMMYITDKIYIPENVYSGSKLWGTYLATDAASDDSATIHIQTNVMNESGTPQDVTLTTQIVDANGNVVATRQDDQIITASTHANPLPVMFDQVLTVNKPTLWYPNNSIYGGPYLYKVFHTVSMNGVVIDSKQSMLGIRTVMWDQNFVYVNGKVQKLNGAGARYNYPGVESSMSEEQKWRDLQQFAAMGGNLWRPGHASEGDEFINAADALGVMLVDPSGDGENGFSDPCGPTAKMTCDQEALKLELHRDMIIRDRSHASVLAYEADNGVTLPAFAQQVAAVGKQWDFLGSDGPIGGPFGGRPQSDRSGGDPQYENNGDFLSCSGEGCEIGVKQSVPGKPVWGAEEWGPGSLSYDHDHEISMAAKYIDSWSKGLDSKIMGFAQWYFADSTGEEGQYVEPDIDANHNIERGIGDSMVDFERHPRLLYYIEKANWRPFRDAAGKIYKPVVKLANTWNRTGTIQVNAWSNCPSVRLLINGVQQGQDQIPNPSSSRADNDSDFVATELTTKLAAQAHWTVNWQSGTAVAACMDESGAVVNDPVTGTPVTDTLTTAGTPYQIVLEPVPNVTRPDGTTFQVTANGSDFELINAKVVDENGILVPDATNLLTFSVSGNATYVGGTVQLVDPTQPHSYHAPGDPNLPAEGGLQTILVKSQFNPGAVTVTATSPNLKSATASFNIFPIPQQTPSATAPAIIAEPVNTSVTRGFSAHFSVTATGAGPLQYQWFKGGVQIPSAMGTTFDTPPTTDGDDQAVYSVTVSNSLGSAPSTNAVLTVVAPAAPVITTQPLSQAIDAGGSVTFSVVATGSPTLSYQWTDNTVPIPGAITSTYTLQTSDTTENGHVFAVLIKNPVTTIQSNPAILTVNPARPPVVTTDPANVVALPGQIASFTVVATGSQPLTYVWTNQNTGLKVGGNSPILTIESVSNSSLGSYIVTVSNSAGMAQSKAATLSLAPPGVNMSLGKTASASSFEDPVGLAAKFGIDGDTTTRWGSNFSNPATAVPQFFVIDYGVSMTFNRSKITWDSSFATAYDMEVSSDGTDWGAPFHVQTAGTGQVEDFTFPTQTARYLRLFATERNDQYGISIHELATYNGAACGDRKEHWTLNPSVSTLVLDNLSGLTWKNTPKTTDNSADGQFTQVSAINYCQTLGMRIPTKDEALAISGSSGPSCAFPTFWATWTSTDDPVDATRAVIIDSTGGVSAGIKDNSPGSTLCVLGDVQTVPVITTQPAPTTVEANQAATFSVAATTSGNALATYTWLKNGVAFQVTGVPTVTTPLITADDNNALYSVTVTGGNGLTATSNTALLTVNGTAPPPTGGGGGGTGGGTAPPPPCGNATACTGNGNGPAPVGPNLALNKTATSSADESGSFPAKNGVDGNFNTRWSSAFFDTESYEVDLGLVQPIGQALIRWQDSYGKSYVIETSSDENTWTTAFTQNNGLGGVDNLTFPTVNARYIRMRGLTRATHYGYSFWEFEVYGPVLPTIITQPVSQSVVVGATAQFTVVTDGKVPCTYQWFRDGVIIPGATSATYTTLALALADTNSSFSVIVSNGSASVPSSSALLTVTDPVTPTVGIANLALGKPVTSSSNENNNLGPLNAVDGDLTTRWSSGHTDTEWLEVDLGSPMLTSKVMIYWEAAYGKAYEIQVSNDEQAWTTVAKQNEGKGGVETVPLLSTVNRYIRFFGLTRATTYGYSFYEFQVYGADVPVISTQPTSQTVISGKSATFTAAATGTGLISLQWNRNGVPISGATGTSYTTPIATSQDNSSIFTLVATNASGASTSLGAKLTVNSPAPTGPNLALNQPATSSADENAQLGPANAVDGDTTTRWSSAFFDKEWLQIDLGSLKTIAQVVIDWQNSFGKAYQIQVSTDLQTWTTVYTQSNGNGGTENITFPSANGRYVRMLGVTRSSPYGYSIYEFQVYGVGGTNVGSAPTITTEPANQTANVGSTATFSVVAAGTGPFTYQWLKGTTPITGATAASYTTPLLAATDNSNLYSVVVSNANGTITSNPPATLTVNNVGNAPTISTEPANQTATVGGTATFTVVAAGTGPFTYQWLKGTTPITGATAASYTTPVLAASDNGNQYSVIVGNANGTITSNPPATLTVNTGPNYPIFPGFVGVDLQNNTKGTWTDGQIFVTVIGRDAANNNAFAYLTSDGTVIDFTLNDGADPNHLTKNGKNYGNYSFSLAQTKLLKIPTLVSARAFISLGEPLYIQINPDPNNPTQVVGYAGPSRTNATDPNFNTPLDWYEFDNETLMDINTTQVDRFGLPLTLDVWSAGGTSHQRIGITESIAQLDAEFATEVPAEFQPPTMNNLNILSPASLGMPMAADGANAHYFDNVIATAWKSYATSPITITVSGRQFKGTAVASTLTFTEVNPSASHAGETFVVQQPSTQEVFLCNGSMNEGVDMSNGSTPALQDEDAVQRQLQNQVCSATNRGVLSNPANWANASTYYSTSPAPANYYSAFWHRHSIDGLAYGFAYDDNNNQSGSINVKAEHMVFGIGW</sequence>
<dbReference type="InterPro" id="IPR036156">
    <property type="entry name" value="Beta-gal/glucu_dom_sf"/>
</dbReference>
<evidence type="ECO:0000259" key="7">
    <source>
        <dbReference type="PROSITE" id="PS52006"/>
    </source>
</evidence>
<reference evidence="8 9" key="1">
    <citation type="journal article" date="2012" name="Stand. Genomic Sci.">
        <title>Complete genome sequence of Terriglobus saanensis type strain SP1PR4(T), an Acidobacteria from tundra soil.</title>
        <authorList>
            <person name="Rawat S.R."/>
            <person name="Mannisto M.K."/>
            <person name="Starovoytov V."/>
            <person name="Goodwin L."/>
            <person name="Nolan M."/>
            <person name="Hauser L."/>
            <person name="Land M."/>
            <person name="Davenport K.W."/>
            <person name="Woyke T."/>
            <person name="Haggblom M.M."/>
        </authorList>
    </citation>
    <scope>NUCLEOTIDE SEQUENCE</scope>
    <source>
        <strain evidence="9">ATCC BAA-1853 / DSM 23119 / SP1PR4</strain>
    </source>
</reference>
<dbReference type="SMART" id="SM00231">
    <property type="entry name" value="FA58C"/>
    <property type="match status" value="3"/>
</dbReference>
<dbReference type="InterPro" id="IPR006102">
    <property type="entry name" value="Ig-like_GH2"/>
</dbReference>
<feature type="domain" description="F5/8 type C" evidence="5">
    <location>
        <begin position="1976"/>
        <end position="2118"/>
    </location>
</feature>
<dbReference type="Gene3D" id="2.60.110.10">
    <property type="entry name" value="Thaumatin"/>
    <property type="match status" value="1"/>
</dbReference>
<dbReference type="Pfam" id="PF18565">
    <property type="entry name" value="Glyco_hydro2_C5"/>
    <property type="match status" value="1"/>
</dbReference>
<feature type="compositionally biased region" description="Polar residues" evidence="4">
    <location>
        <begin position="1994"/>
        <end position="2005"/>
    </location>
</feature>
<dbReference type="InterPro" id="IPR037176">
    <property type="entry name" value="Osmotin/thaumatin-like_sf"/>
</dbReference>
<dbReference type="Pfam" id="PF00754">
    <property type="entry name" value="F5_F8_type_C"/>
    <property type="match status" value="2"/>
</dbReference>
<dbReference type="STRING" id="401053.AciPR4_1526"/>
<dbReference type="PROSITE" id="PS50022">
    <property type="entry name" value="FA58C_3"/>
    <property type="match status" value="4"/>
</dbReference>
<dbReference type="Gene3D" id="2.60.40.10">
    <property type="entry name" value="Immunoglobulins"/>
    <property type="match status" value="11"/>
</dbReference>
<dbReference type="SUPFAM" id="SSF49303">
    <property type="entry name" value="beta-Galactosidase/glucuronidase domain"/>
    <property type="match status" value="1"/>
</dbReference>
<feature type="domain" description="F5/8 type C" evidence="5">
    <location>
        <begin position="1530"/>
        <end position="1675"/>
    </location>
</feature>
<evidence type="ECO:0000313" key="9">
    <source>
        <dbReference type="Proteomes" id="UP000006844"/>
    </source>
</evidence>
<dbReference type="PROSITE" id="PS50835">
    <property type="entry name" value="IG_LIKE"/>
    <property type="match status" value="4"/>
</dbReference>
<keyword evidence="2 8" id="KW-0378">Hydrolase</keyword>
<dbReference type="KEGG" id="tsa:AciPR4_1526"/>
<dbReference type="PANTHER" id="PTHR42732:SF1">
    <property type="entry name" value="BETA-MANNOSIDASE"/>
    <property type="match status" value="1"/>
</dbReference>
<evidence type="ECO:0000256" key="2">
    <source>
        <dbReference type="ARBA" id="ARBA00022801"/>
    </source>
</evidence>
<dbReference type="InterPro" id="IPR017853">
    <property type="entry name" value="GH"/>
</dbReference>
<feature type="compositionally biased region" description="Gly residues" evidence="4">
    <location>
        <begin position="1514"/>
        <end position="1524"/>
    </location>
</feature>
<comment type="similarity">
    <text evidence="1">Belongs to the glycosyl hydrolase 2 family.</text>
</comment>
<dbReference type="PANTHER" id="PTHR42732">
    <property type="entry name" value="BETA-GALACTOSIDASE"/>
    <property type="match status" value="1"/>
</dbReference>
<feature type="domain" description="GH64" evidence="7">
    <location>
        <begin position="2310"/>
        <end position="2699"/>
    </location>
</feature>
<evidence type="ECO:0000256" key="1">
    <source>
        <dbReference type="ARBA" id="ARBA00007401"/>
    </source>
</evidence>
<dbReference type="InterPro" id="IPR036179">
    <property type="entry name" value="Ig-like_dom_sf"/>
</dbReference>
<dbReference type="CDD" id="cd09214">
    <property type="entry name" value="GH64-like"/>
    <property type="match status" value="1"/>
</dbReference>
<dbReference type="Pfam" id="PF16483">
    <property type="entry name" value="Glyco_hydro_64"/>
    <property type="match status" value="1"/>
</dbReference>
<dbReference type="eggNOG" id="COG3250">
    <property type="taxonomic scope" value="Bacteria"/>
</dbReference>
<dbReference type="GO" id="GO:0004553">
    <property type="term" value="F:hydrolase activity, hydrolyzing O-glycosyl compounds"/>
    <property type="evidence" value="ECO:0007669"/>
    <property type="project" value="InterPro"/>
</dbReference>
<dbReference type="SUPFAM" id="SSF51445">
    <property type="entry name" value="(Trans)glycosidases"/>
    <property type="match status" value="1"/>
</dbReference>
<dbReference type="Pfam" id="PF22633">
    <property type="entry name" value="F5_F8_type_C_2"/>
    <property type="match status" value="2"/>
</dbReference>
<dbReference type="Pfam" id="PF13927">
    <property type="entry name" value="Ig_3"/>
    <property type="match status" value="1"/>
</dbReference>
<dbReference type="Gene3D" id="3.20.20.80">
    <property type="entry name" value="Glycosidases"/>
    <property type="match status" value="1"/>
</dbReference>
<dbReference type="InterPro" id="IPR008979">
    <property type="entry name" value="Galactose-bd-like_sf"/>
</dbReference>
<keyword evidence="3" id="KW-0326">Glycosidase</keyword>
<name>E8V1R7_TERSS</name>
<dbReference type="PROSITE" id="PS52006">
    <property type="entry name" value="GH64"/>
    <property type="match status" value="1"/>
</dbReference>
<dbReference type="Pfam" id="PF16355">
    <property type="entry name" value="DUF4982"/>
    <property type="match status" value="1"/>
</dbReference>
<dbReference type="InterPro" id="IPR032311">
    <property type="entry name" value="DUF4982"/>
</dbReference>
<feature type="domain" description="Ig-like" evidence="6">
    <location>
        <begin position="2127"/>
        <end position="2209"/>
    </location>
</feature>
<organism evidence="8 9">
    <name type="scientific">Terriglobus saanensis (strain ATCC BAA-1853 / DSM 23119 / SP1PR4)</name>
    <dbReference type="NCBI Taxonomy" id="401053"/>
    <lineage>
        <taxon>Bacteria</taxon>
        <taxon>Pseudomonadati</taxon>
        <taxon>Acidobacteriota</taxon>
        <taxon>Terriglobia</taxon>
        <taxon>Terriglobales</taxon>
        <taxon>Acidobacteriaceae</taxon>
        <taxon>Terriglobus</taxon>
    </lineage>
</organism>
<feature type="region of interest" description="Disordered" evidence="4">
    <location>
        <begin position="497"/>
        <end position="521"/>
    </location>
</feature>
<protein>
    <submittedName>
        <fullName evidence="8">Glycoside hydrolase family 2 sugar binding protein</fullName>
    </submittedName>
</protein>
<dbReference type="InterPro" id="IPR042517">
    <property type="entry name" value="Glyco_hydro_64_N_2"/>
</dbReference>
<proteinExistence type="inferred from homology"/>
<evidence type="ECO:0000259" key="5">
    <source>
        <dbReference type="PROSITE" id="PS50022"/>
    </source>
</evidence>
<feature type="region of interest" description="Disordered" evidence="4">
    <location>
        <begin position="1507"/>
        <end position="1526"/>
    </location>
</feature>
<dbReference type="InterPro" id="IPR032477">
    <property type="entry name" value="Glyco_hydro_64"/>
</dbReference>
<dbReference type="EMBL" id="CP002467">
    <property type="protein sequence ID" value="ADV82348.1"/>
    <property type="molecule type" value="Genomic_DNA"/>
</dbReference>
<feature type="region of interest" description="Disordered" evidence="4">
    <location>
        <begin position="1988"/>
        <end position="2015"/>
    </location>
</feature>
<feature type="domain" description="Ig-like" evidence="6">
    <location>
        <begin position="893"/>
        <end position="974"/>
    </location>
</feature>
<evidence type="ECO:0000256" key="4">
    <source>
        <dbReference type="SAM" id="MobiDB-lite"/>
    </source>
</evidence>
<evidence type="ECO:0000256" key="3">
    <source>
        <dbReference type="ARBA" id="ARBA00023295"/>
    </source>
</evidence>
<dbReference type="Proteomes" id="UP000006844">
    <property type="component" value="Chromosome"/>
</dbReference>